<gene>
    <name evidence="2" type="ORF">B0T10DRAFT_83696</name>
</gene>
<comment type="caution">
    <text evidence="2">The sequence shown here is derived from an EMBL/GenBank/DDBJ whole genome shotgun (WGS) entry which is preliminary data.</text>
</comment>
<reference evidence="2 3" key="1">
    <citation type="journal article" date="2021" name="Nat. Commun.">
        <title>Genetic determinants of endophytism in the Arabidopsis root mycobiome.</title>
        <authorList>
            <person name="Mesny F."/>
            <person name="Miyauchi S."/>
            <person name="Thiergart T."/>
            <person name="Pickel B."/>
            <person name="Atanasova L."/>
            <person name="Karlsson M."/>
            <person name="Huettel B."/>
            <person name="Barry K.W."/>
            <person name="Haridas S."/>
            <person name="Chen C."/>
            <person name="Bauer D."/>
            <person name="Andreopoulos W."/>
            <person name="Pangilinan J."/>
            <person name="LaButti K."/>
            <person name="Riley R."/>
            <person name="Lipzen A."/>
            <person name="Clum A."/>
            <person name="Drula E."/>
            <person name="Henrissat B."/>
            <person name="Kohler A."/>
            <person name="Grigoriev I.V."/>
            <person name="Martin F.M."/>
            <person name="Hacquard S."/>
        </authorList>
    </citation>
    <scope>NUCLEOTIDE SEQUENCE [LARGE SCALE GENOMIC DNA]</scope>
    <source>
        <strain evidence="2 3">MPI-CAGE-CH-0241</strain>
    </source>
</reference>
<dbReference type="Proteomes" id="UP000777438">
    <property type="component" value="Unassembled WGS sequence"/>
</dbReference>
<evidence type="ECO:0000313" key="3">
    <source>
        <dbReference type="Proteomes" id="UP000777438"/>
    </source>
</evidence>
<keyword evidence="1" id="KW-0732">Signal</keyword>
<organism evidence="2 3">
    <name type="scientific">Thelonectria olida</name>
    <dbReference type="NCBI Taxonomy" id="1576542"/>
    <lineage>
        <taxon>Eukaryota</taxon>
        <taxon>Fungi</taxon>
        <taxon>Dikarya</taxon>
        <taxon>Ascomycota</taxon>
        <taxon>Pezizomycotina</taxon>
        <taxon>Sordariomycetes</taxon>
        <taxon>Hypocreomycetidae</taxon>
        <taxon>Hypocreales</taxon>
        <taxon>Nectriaceae</taxon>
        <taxon>Thelonectria</taxon>
    </lineage>
</organism>
<dbReference type="AlphaFoldDB" id="A0A9P8W2R5"/>
<dbReference type="OrthoDB" id="5029609at2759"/>
<feature type="signal peptide" evidence="1">
    <location>
        <begin position="1"/>
        <end position="16"/>
    </location>
</feature>
<keyword evidence="3" id="KW-1185">Reference proteome</keyword>
<dbReference type="EMBL" id="JAGPYM010000017">
    <property type="protein sequence ID" value="KAH6885757.1"/>
    <property type="molecule type" value="Genomic_DNA"/>
</dbReference>
<feature type="chain" id="PRO_5040273475" evidence="1">
    <location>
        <begin position="17"/>
        <end position="322"/>
    </location>
</feature>
<name>A0A9P8W2R5_9HYPO</name>
<protein>
    <submittedName>
        <fullName evidence="2">Uncharacterized protein</fullName>
    </submittedName>
</protein>
<evidence type="ECO:0000313" key="2">
    <source>
        <dbReference type="EMBL" id="KAH6885757.1"/>
    </source>
</evidence>
<sequence length="322" mass="36665">MKCLLLSCLLYAASHALQIPEDLPDGDYRITHTSAFETETKPLVERYNPLAKRWHPVRRSSKEGGTGELNIFVDENAPLPIIESIAVDVHHDTVLFPADEEVKKGCFGQIPHPLPEDDYAASKQSLYNFCTSFGFHKAHVEIALRGRVMVYVCTRNWPGRHASFCSETEFEAVEGIMNNTCGVTGAGWVHIGGTWGKEYGRAWRGTPICPDVEGKYGDMHELKGFAEKSFLDKGGKKAEKKPEGGTKIHWLDKLEGDKKERGETWLHYLDKLDREKLEDDKMDGPTWLHYLDRLDKEKKGKEKLEKEMLDKYKKKLDKGQKD</sequence>
<proteinExistence type="predicted"/>
<evidence type="ECO:0000256" key="1">
    <source>
        <dbReference type="SAM" id="SignalP"/>
    </source>
</evidence>
<accession>A0A9P8W2R5</accession>